<name>A0A645GV17_9ZZZZ</name>
<dbReference type="EMBL" id="VSSQ01080369">
    <property type="protein sequence ID" value="MPN29599.1"/>
    <property type="molecule type" value="Genomic_DNA"/>
</dbReference>
<feature type="domain" description="Peptidase M24" evidence="1">
    <location>
        <begin position="18"/>
        <end position="181"/>
    </location>
</feature>
<dbReference type="InterPro" id="IPR036005">
    <property type="entry name" value="Creatinase/aminopeptidase-like"/>
</dbReference>
<protein>
    <recommendedName>
        <fullName evidence="1">Peptidase M24 domain-containing protein</fullName>
    </recommendedName>
</protein>
<sequence length="199" mass="22025">MRKAGSTFEWSFTGGNEIAAGYRTGLAGGACTPASAKKVEAGEPLMVDIHALFGLCCGDHSHNYLIAPASDRQLWHAKNFVDMVALTLKTYRAGISPSSLAEEMMAFAEERGFADFMVPGFEHGIGMLGDEWRIGKHDGPFPYWTDPDHVYLENEVLICAMQYACPDEDIGFRYENPILIQKDGCEYMSKFPLAIEVIE</sequence>
<dbReference type="PANTHER" id="PTHR46112">
    <property type="entry name" value="AMINOPEPTIDASE"/>
    <property type="match status" value="1"/>
</dbReference>
<organism evidence="2">
    <name type="scientific">bioreactor metagenome</name>
    <dbReference type="NCBI Taxonomy" id="1076179"/>
    <lineage>
        <taxon>unclassified sequences</taxon>
        <taxon>metagenomes</taxon>
        <taxon>ecological metagenomes</taxon>
    </lineage>
</organism>
<dbReference type="PANTHER" id="PTHR46112:SF2">
    <property type="entry name" value="XAA-PRO AMINOPEPTIDASE P-RELATED"/>
    <property type="match status" value="1"/>
</dbReference>
<gene>
    <name evidence="2" type="ORF">SDC9_177052</name>
</gene>
<proteinExistence type="predicted"/>
<dbReference type="InterPro" id="IPR050659">
    <property type="entry name" value="Peptidase_M24B"/>
</dbReference>
<dbReference type="InterPro" id="IPR000994">
    <property type="entry name" value="Pept_M24"/>
</dbReference>
<accession>A0A645GV17</accession>
<dbReference type="SUPFAM" id="SSF55920">
    <property type="entry name" value="Creatinase/aminopeptidase"/>
    <property type="match status" value="1"/>
</dbReference>
<comment type="caution">
    <text evidence="2">The sequence shown here is derived from an EMBL/GenBank/DDBJ whole genome shotgun (WGS) entry which is preliminary data.</text>
</comment>
<evidence type="ECO:0000313" key="2">
    <source>
        <dbReference type="EMBL" id="MPN29599.1"/>
    </source>
</evidence>
<dbReference type="Pfam" id="PF00557">
    <property type="entry name" value="Peptidase_M24"/>
    <property type="match status" value="1"/>
</dbReference>
<evidence type="ECO:0000259" key="1">
    <source>
        <dbReference type="Pfam" id="PF00557"/>
    </source>
</evidence>
<dbReference type="AlphaFoldDB" id="A0A645GV17"/>
<dbReference type="Gene3D" id="3.90.230.10">
    <property type="entry name" value="Creatinase/methionine aminopeptidase superfamily"/>
    <property type="match status" value="1"/>
</dbReference>
<reference evidence="2" key="1">
    <citation type="submission" date="2019-08" db="EMBL/GenBank/DDBJ databases">
        <authorList>
            <person name="Kucharzyk K."/>
            <person name="Murdoch R.W."/>
            <person name="Higgins S."/>
            <person name="Loffler F."/>
        </authorList>
    </citation>
    <scope>NUCLEOTIDE SEQUENCE</scope>
</reference>